<reference evidence="3 4" key="1">
    <citation type="submission" date="2017-06" db="EMBL/GenBank/DDBJ databases">
        <authorList>
            <person name="Kim H.J."/>
            <person name="Triplett B.A."/>
        </authorList>
    </citation>
    <scope>NUCLEOTIDE SEQUENCE [LARGE SCALE GENOMIC DNA]</scope>
    <source>
        <strain evidence="3 4">DSM 45207</strain>
    </source>
</reference>
<keyword evidence="4" id="KW-1185">Reference proteome</keyword>
<accession>A0A238VC74</accession>
<evidence type="ECO:0000259" key="2">
    <source>
        <dbReference type="Pfam" id="PF13490"/>
    </source>
</evidence>
<organism evidence="3 4">
    <name type="scientific">Haloechinothrix alba</name>
    <dbReference type="NCBI Taxonomy" id="664784"/>
    <lineage>
        <taxon>Bacteria</taxon>
        <taxon>Bacillati</taxon>
        <taxon>Actinomycetota</taxon>
        <taxon>Actinomycetes</taxon>
        <taxon>Pseudonocardiales</taxon>
        <taxon>Pseudonocardiaceae</taxon>
        <taxon>Haloechinothrix</taxon>
    </lineage>
</organism>
<name>A0A238VC74_9PSEU</name>
<sequence length="105" mass="11747">MTNDSCGSQDGPDCTEVLAEVYRLLDKECPQEHEAELRKHLEECPPCLEQYGISEQLKQLLARKCGGEHAPDGLKDRLRETIRTTVEERSGTDIGDVTERTSSAE</sequence>
<feature type="region of interest" description="Disordered" evidence="1">
    <location>
        <begin position="85"/>
        <end position="105"/>
    </location>
</feature>
<gene>
    <name evidence="3" type="ORF">SAMN06265360_10226</name>
</gene>
<dbReference type="NCBIfam" id="TIGR03988">
    <property type="entry name" value="antisig_RsrA"/>
    <property type="match status" value="1"/>
</dbReference>
<dbReference type="AlphaFoldDB" id="A0A238VC74"/>
<protein>
    <submittedName>
        <fullName evidence="3">Mycothiol system anti-sigma-R factor</fullName>
    </submittedName>
</protein>
<dbReference type="EMBL" id="FZNW01000002">
    <property type="protein sequence ID" value="SNR31778.1"/>
    <property type="molecule type" value="Genomic_DNA"/>
</dbReference>
<evidence type="ECO:0000256" key="1">
    <source>
        <dbReference type="SAM" id="MobiDB-lite"/>
    </source>
</evidence>
<dbReference type="InterPro" id="IPR027383">
    <property type="entry name" value="Znf_put"/>
</dbReference>
<dbReference type="RefSeq" id="WP_089299689.1">
    <property type="nucleotide sequence ID" value="NZ_FZNW01000002.1"/>
</dbReference>
<feature type="domain" description="Putative zinc-finger" evidence="2">
    <location>
        <begin position="14"/>
        <end position="47"/>
    </location>
</feature>
<evidence type="ECO:0000313" key="3">
    <source>
        <dbReference type="EMBL" id="SNR31778.1"/>
    </source>
</evidence>
<dbReference type="Pfam" id="PF13490">
    <property type="entry name" value="zf-HC2"/>
    <property type="match status" value="1"/>
</dbReference>
<dbReference type="OrthoDB" id="3267840at2"/>
<dbReference type="Proteomes" id="UP000198348">
    <property type="component" value="Unassembled WGS sequence"/>
</dbReference>
<evidence type="ECO:0000313" key="4">
    <source>
        <dbReference type="Proteomes" id="UP000198348"/>
    </source>
</evidence>
<proteinExistence type="predicted"/>
<dbReference type="InterPro" id="IPR024020">
    <property type="entry name" value="Anit_sigma_mycothiol_RsrA"/>
</dbReference>